<organism evidence="3">
    <name type="scientific">Cladocopium goreaui</name>
    <dbReference type="NCBI Taxonomy" id="2562237"/>
    <lineage>
        <taxon>Eukaryota</taxon>
        <taxon>Sar</taxon>
        <taxon>Alveolata</taxon>
        <taxon>Dinophyceae</taxon>
        <taxon>Suessiales</taxon>
        <taxon>Symbiodiniaceae</taxon>
        <taxon>Cladocopium</taxon>
    </lineage>
</organism>
<dbReference type="GO" id="GO:0004553">
    <property type="term" value="F:hydrolase activity, hydrolyzing O-glycosyl compounds"/>
    <property type="evidence" value="ECO:0007669"/>
    <property type="project" value="InterPro"/>
</dbReference>
<dbReference type="EMBL" id="CAMXCT020000658">
    <property type="protein sequence ID" value="CAL1135131.1"/>
    <property type="molecule type" value="Genomic_DNA"/>
</dbReference>
<dbReference type="AlphaFoldDB" id="A0A9P1FMW3"/>
<evidence type="ECO:0000313" key="4">
    <source>
        <dbReference type="EMBL" id="CAL4769068.1"/>
    </source>
</evidence>
<dbReference type="InterPro" id="IPR008979">
    <property type="entry name" value="Galactose-bd-like_sf"/>
</dbReference>
<dbReference type="PANTHER" id="PTHR42732">
    <property type="entry name" value="BETA-GALACTOSIDASE"/>
    <property type="match status" value="1"/>
</dbReference>
<feature type="domain" description="Glycoside hydrolase family 2 catalytic" evidence="2">
    <location>
        <begin position="354"/>
        <end position="658"/>
    </location>
</feature>
<dbReference type="EMBL" id="CAMXCT010000658">
    <property type="protein sequence ID" value="CAI3981756.1"/>
    <property type="molecule type" value="Genomic_DNA"/>
</dbReference>
<dbReference type="SUPFAM" id="SSF51445">
    <property type="entry name" value="(Trans)glycosidases"/>
    <property type="match status" value="1"/>
</dbReference>
<dbReference type="InterPro" id="IPR036156">
    <property type="entry name" value="Beta-gal/glucu_dom_sf"/>
</dbReference>
<feature type="signal peptide" evidence="1">
    <location>
        <begin position="1"/>
        <end position="16"/>
    </location>
</feature>
<dbReference type="Gene3D" id="2.60.120.260">
    <property type="entry name" value="Galactose-binding domain-like"/>
    <property type="match status" value="1"/>
</dbReference>
<evidence type="ECO:0000259" key="2">
    <source>
        <dbReference type="Pfam" id="PF02836"/>
    </source>
</evidence>
<dbReference type="InterPro" id="IPR017853">
    <property type="entry name" value="GH"/>
</dbReference>
<feature type="chain" id="PRO_5043272245" evidence="1">
    <location>
        <begin position="17"/>
        <end position="672"/>
    </location>
</feature>
<reference evidence="3" key="1">
    <citation type="submission" date="2022-10" db="EMBL/GenBank/DDBJ databases">
        <authorList>
            <person name="Chen Y."/>
            <person name="Dougan E. K."/>
            <person name="Chan C."/>
            <person name="Rhodes N."/>
            <person name="Thang M."/>
        </authorList>
    </citation>
    <scope>NUCLEOTIDE SEQUENCE</scope>
</reference>
<dbReference type="InterPro" id="IPR006103">
    <property type="entry name" value="Glyco_hydro_2_cat"/>
</dbReference>
<evidence type="ECO:0000313" key="5">
    <source>
        <dbReference type="Proteomes" id="UP001152797"/>
    </source>
</evidence>
<keyword evidence="5" id="KW-1185">Reference proteome</keyword>
<sequence length="672" mass="75229">MWIFWALPVLRCSAWSESTPLNYPHFLRRRVFVLNGSWDFAFLGDISIDPQLAVAEAGESWSQVFVPDAFDLRPDVPNCDCFPDAFTCHHCCDRSLGHRGEGKCWGDQRRLETVWTYDENPEAPFDFCCGPDHMRNRRGVALYRTHVETRPRAAGVLIFGACTFRCIVLVDGTVIEDHSGLSPFEVVVPARHDESPVREVLVFADSRFNYERTHPVHQPKYDWYQAGGLLRPVQFHELPSSTPLFLTSVQVSPRSLTTVEVQLLVSTLAENHEGLSYHYEFGDSGDCTKAQEWPVISAAARHLATVEVPGAQPWSPSTPHLHHLKVAMVAKDLTSEGSSFILDCVVVRFGLRVVETQGSNILLNGVPLKLLGFNRHDLLDSPVMTYDALVADVHFLIELGANFVRGAHYAQDQRFLDLCDVYGLLVWEEVLGWQNTVADFANPTFVIQSLRMAQELATTSANHPCVIIFGFFNEGESFDDSEPTTTLYHAMAEQLRRHSGNTRLIGYGSNHAGEDRQLAAVDVHSFHLYLAWYPTTRLADEEEVRGIPGVWEQVRQWSVHVADKPMLATEAGAGGLYGFRGAVEQKWTEEYQALLLKTHLEAVTQNPGIAGIALWQFADIPVDRAVSDERHRPRGLNNKGVLSMYRQPKLAASVLQQLLRQALSATQTVGSG</sequence>
<dbReference type="EMBL" id="CAMXCT030000658">
    <property type="protein sequence ID" value="CAL4769068.1"/>
    <property type="molecule type" value="Genomic_DNA"/>
</dbReference>
<dbReference type="SUPFAM" id="SSF49303">
    <property type="entry name" value="beta-Galactosidase/glucuronidase domain"/>
    <property type="match status" value="1"/>
</dbReference>
<evidence type="ECO:0000313" key="3">
    <source>
        <dbReference type="EMBL" id="CAI3981756.1"/>
    </source>
</evidence>
<dbReference type="Pfam" id="PF02836">
    <property type="entry name" value="Glyco_hydro_2_C"/>
    <property type="match status" value="1"/>
</dbReference>
<dbReference type="PANTHER" id="PTHR42732:SF1">
    <property type="entry name" value="BETA-MANNOSIDASE"/>
    <property type="match status" value="1"/>
</dbReference>
<proteinExistence type="predicted"/>
<gene>
    <name evidence="3" type="ORF">C1SCF055_LOCUS9517</name>
</gene>
<accession>A0A9P1FMW3</accession>
<dbReference type="InterPro" id="IPR051913">
    <property type="entry name" value="GH2_Domain-Containing"/>
</dbReference>
<name>A0A9P1FMW3_9DINO</name>
<dbReference type="OrthoDB" id="408532at2759"/>
<dbReference type="Proteomes" id="UP001152797">
    <property type="component" value="Unassembled WGS sequence"/>
</dbReference>
<evidence type="ECO:0000256" key="1">
    <source>
        <dbReference type="SAM" id="SignalP"/>
    </source>
</evidence>
<reference evidence="4 5" key="2">
    <citation type="submission" date="2024-05" db="EMBL/GenBank/DDBJ databases">
        <authorList>
            <person name="Chen Y."/>
            <person name="Shah S."/>
            <person name="Dougan E. K."/>
            <person name="Thang M."/>
            <person name="Chan C."/>
        </authorList>
    </citation>
    <scope>NUCLEOTIDE SEQUENCE [LARGE SCALE GENOMIC DNA]</scope>
</reference>
<comment type="caution">
    <text evidence="3">The sequence shown here is derived from an EMBL/GenBank/DDBJ whole genome shotgun (WGS) entry which is preliminary data.</text>
</comment>
<dbReference type="Gene3D" id="3.20.20.80">
    <property type="entry name" value="Glycosidases"/>
    <property type="match status" value="1"/>
</dbReference>
<keyword evidence="1" id="KW-0732">Signal</keyword>
<dbReference type="GO" id="GO:0005975">
    <property type="term" value="P:carbohydrate metabolic process"/>
    <property type="evidence" value="ECO:0007669"/>
    <property type="project" value="InterPro"/>
</dbReference>
<dbReference type="SUPFAM" id="SSF49785">
    <property type="entry name" value="Galactose-binding domain-like"/>
    <property type="match status" value="1"/>
</dbReference>
<protein>
    <submittedName>
        <fullName evidence="4">Beta-glucuronidase</fullName>
    </submittedName>
</protein>